<dbReference type="GO" id="GO:0003677">
    <property type="term" value="F:DNA binding"/>
    <property type="evidence" value="ECO:0007669"/>
    <property type="project" value="UniProtKB-KW"/>
</dbReference>
<dbReference type="Gene3D" id="1.10.10.60">
    <property type="entry name" value="Homeodomain-like"/>
    <property type="match status" value="1"/>
</dbReference>
<dbReference type="AlphaFoldDB" id="A0A9Q0HP40"/>
<feature type="region of interest" description="Disordered" evidence="11">
    <location>
        <begin position="33"/>
        <end position="55"/>
    </location>
</feature>
<dbReference type="PROSITE" id="PS50934">
    <property type="entry name" value="SWIRM"/>
    <property type="match status" value="1"/>
</dbReference>
<dbReference type="FunFam" id="1.10.10.10:FF:000020">
    <property type="entry name" value="SWI/SNF complex subunit SMARCC2 isoform c"/>
    <property type="match status" value="1"/>
</dbReference>
<evidence type="ECO:0000256" key="4">
    <source>
        <dbReference type="ARBA" id="ARBA00022833"/>
    </source>
</evidence>
<dbReference type="PANTHER" id="PTHR31251:SF106">
    <property type="entry name" value="SQUAMOSA PROMOTER-BINDING-LIKE PROTEIN 4"/>
    <property type="match status" value="1"/>
</dbReference>
<evidence type="ECO:0000259" key="12">
    <source>
        <dbReference type="PROSITE" id="PS50090"/>
    </source>
</evidence>
<evidence type="ECO:0000313" key="16">
    <source>
        <dbReference type="EMBL" id="KAJ1693239.1"/>
    </source>
</evidence>
<dbReference type="Pfam" id="PF03110">
    <property type="entry name" value="SBP"/>
    <property type="match status" value="1"/>
</dbReference>
<dbReference type="InterPro" id="IPR007526">
    <property type="entry name" value="SWIRM"/>
</dbReference>
<dbReference type="InterPro" id="IPR004333">
    <property type="entry name" value="SBP_dom"/>
</dbReference>
<dbReference type="CDD" id="cd00167">
    <property type="entry name" value="SANT"/>
    <property type="match status" value="1"/>
</dbReference>
<dbReference type="PROSITE" id="PS50090">
    <property type="entry name" value="MYB_LIKE"/>
    <property type="match status" value="1"/>
</dbReference>
<evidence type="ECO:0000256" key="5">
    <source>
        <dbReference type="ARBA" id="ARBA00023015"/>
    </source>
</evidence>
<dbReference type="Proteomes" id="UP001151287">
    <property type="component" value="Unassembled WGS sequence"/>
</dbReference>
<dbReference type="Pfam" id="PF00249">
    <property type="entry name" value="Myb_DNA-binding"/>
    <property type="match status" value="1"/>
</dbReference>
<dbReference type="FunFam" id="4.10.1100.10:FF:000001">
    <property type="entry name" value="Squamosa promoter-binding-like protein 14"/>
    <property type="match status" value="1"/>
</dbReference>
<comment type="subcellular location">
    <subcellularLocation>
        <location evidence="1">Nucleus</location>
    </subcellularLocation>
</comment>
<protein>
    <recommendedName>
        <fullName evidence="18">SWI/SNF complex subunit SWI3B</fullName>
    </recommendedName>
</protein>
<name>A0A9Q0HP40_9POAL</name>
<dbReference type="Pfam" id="PF04433">
    <property type="entry name" value="SWIRM"/>
    <property type="match status" value="1"/>
</dbReference>
<keyword evidence="17" id="KW-1185">Reference proteome</keyword>
<feature type="domain" description="SBP-type" evidence="14">
    <location>
        <begin position="380"/>
        <end position="457"/>
    </location>
</feature>
<keyword evidence="5" id="KW-0805">Transcription regulation</keyword>
<dbReference type="Gene3D" id="1.10.10.10">
    <property type="entry name" value="Winged helix-like DNA-binding domain superfamily/Winged helix DNA-binding domain"/>
    <property type="match status" value="1"/>
</dbReference>
<evidence type="ECO:0000256" key="10">
    <source>
        <dbReference type="SAM" id="Coils"/>
    </source>
</evidence>
<feature type="domain" description="SANT" evidence="15">
    <location>
        <begin position="232"/>
        <end position="283"/>
    </location>
</feature>
<feature type="compositionally biased region" description="Polar residues" evidence="11">
    <location>
        <begin position="41"/>
        <end position="51"/>
    </location>
</feature>
<comment type="caution">
    <text evidence="16">The sequence shown here is derived from an EMBL/GenBank/DDBJ whole genome shotgun (WGS) entry which is preliminary data.</text>
</comment>
<dbReference type="InterPro" id="IPR036388">
    <property type="entry name" value="WH-like_DNA-bd_sf"/>
</dbReference>
<dbReference type="InterPro" id="IPR001005">
    <property type="entry name" value="SANT/Myb"/>
</dbReference>
<organism evidence="16 17">
    <name type="scientific">Rhynchospora breviuscula</name>
    <dbReference type="NCBI Taxonomy" id="2022672"/>
    <lineage>
        <taxon>Eukaryota</taxon>
        <taxon>Viridiplantae</taxon>
        <taxon>Streptophyta</taxon>
        <taxon>Embryophyta</taxon>
        <taxon>Tracheophyta</taxon>
        <taxon>Spermatophyta</taxon>
        <taxon>Magnoliopsida</taxon>
        <taxon>Liliopsida</taxon>
        <taxon>Poales</taxon>
        <taxon>Cyperaceae</taxon>
        <taxon>Cyperoideae</taxon>
        <taxon>Rhynchosporeae</taxon>
        <taxon>Rhynchospora</taxon>
    </lineage>
</organism>
<sequence>MADPSPQPPPSASTQLPLQPLQQLAALTELETPSVAPSVAETETSGPTATATPELISAPSPAVSYTIIVPSFSAWFSWDEIHDTERRLLPEFFDGKSTSRNPSSYKYLRNAIISKFRSQPTSKLSYTEARRGLVADVGSVRKVFDFLEEWGLINYTPPKKGKEETEARGALGKKDESSGKRICTSCGAVCSLQCFTTAKANMTLCAKCFVKSNYQRPGLSSADFKRVDLLEEPRPDWTDKETLHLLEAILHYGEDWKKVAEYVASRPVKDCIARFVKLPFGEQFIGPKEEHNGYTEQGGGDADENESIKRRRLSPLADASNPIMAQVAFLSAIVGPHVAETAAQAAVSALSNLGANEATDLTEPCVSETNEELDEKLYSTPCCSVNGCGSDLSNCRDYHRRHKVCEAHSKASIVLVGGQEQRFCQQCSRFHLLSEFDGVKRSCRNRLDLLNFRRRRPQSEAVNTSLSSASHQDSAVGEPVVSAELEIEEEEQELEKSFSDIIEVQMKEMQEKLVRFEEMDVIMARERLQVQYLRDLILPDQLAIAQHQHRLAMMARENVSTWEKLRSTNDVIDRGTTLLL</sequence>
<evidence type="ECO:0000256" key="7">
    <source>
        <dbReference type="ARBA" id="ARBA00023163"/>
    </source>
</evidence>
<dbReference type="GO" id="GO:0008270">
    <property type="term" value="F:zinc ion binding"/>
    <property type="evidence" value="ECO:0007669"/>
    <property type="project" value="UniProtKB-KW"/>
</dbReference>
<dbReference type="PROSITE" id="PS51141">
    <property type="entry name" value="ZF_SBP"/>
    <property type="match status" value="1"/>
</dbReference>
<evidence type="ECO:0000256" key="6">
    <source>
        <dbReference type="ARBA" id="ARBA00023125"/>
    </source>
</evidence>
<feature type="domain" description="Myb-like" evidence="12">
    <location>
        <begin position="234"/>
        <end position="279"/>
    </location>
</feature>
<dbReference type="Gene3D" id="4.10.1100.10">
    <property type="entry name" value="Transcription factor, SBP-box domain"/>
    <property type="match status" value="1"/>
</dbReference>
<dbReference type="GO" id="GO:0005634">
    <property type="term" value="C:nucleus"/>
    <property type="evidence" value="ECO:0007669"/>
    <property type="project" value="UniProtKB-SubCell"/>
</dbReference>
<keyword evidence="2" id="KW-0479">Metal-binding</keyword>
<evidence type="ECO:0000259" key="13">
    <source>
        <dbReference type="PROSITE" id="PS50934"/>
    </source>
</evidence>
<keyword evidence="4" id="KW-0862">Zinc</keyword>
<dbReference type="InterPro" id="IPR017884">
    <property type="entry name" value="SANT_dom"/>
</dbReference>
<feature type="domain" description="SWIRM" evidence="13">
    <location>
        <begin position="67"/>
        <end position="164"/>
    </location>
</feature>
<feature type="coiled-coil region" evidence="10">
    <location>
        <begin position="480"/>
        <end position="519"/>
    </location>
</feature>
<evidence type="ECO:0000259" key="15">
    <source>
        <dbReference type="PROSITE" id="PS51293"/>
    </source>
</evidence>
<proteinExistence type="predicted"/>
<dbReference type="SUPFAM" id="SSF103612">
    <property type="entry name" value="SBT domain"/>
    <property type="match status" value="1"/>
</dbReference>
<dbReference type="EMBL" id="JAMQYH010000003">
    <property type="protein sequence ID" value="KAJ1693239.1"/>
    <property type="molecule type" value="Genomic_DNA"/>
</dbReference>
<evidence type="ECO:0000256" key="1">
    <source>
        <dbReference type="ARBA" id="ARBA00004123"/>
    </source>
</evidence>
<evidence type="ECO:0000313" key="17">
    <source>
        <dbReference type="Proteomes" id="UP001151287"/>
    </source>
</evidence>
<evidence type="ECO:0000256" key="11">
    <source>
        <dbReference type="SAM" id="MobiDB-lite"/>
    </source>
</evidence>
<dbReference type="SMART" id="SM00717">
    <property type="entry name" value="SANT"/>
    <property type="match status" value="1"/>
</dbReference>
<dbReference type="PANTHER" id="PTHR31251">
    <property type="entry name" value="SQUAMOSA PROMOTER-BINDING-LIKE PROTEIN 4"/>
    <property type="match status" value="1"/>
</dbReference>
<dbReference type="InterPro" id="IPR009057">
    <property type="entry name" value="Homeodomain-like_sf"/>
</dbReference>
<dbReference type="OrthoDB" id="118550at2759"/>
<reference evidence="16" key="1">
    <citation type="journal article" date="2022" name="Cell">
        <title>Repeat-based holocentromeres influence genome architecture and karyotype evolution.</title>
        <authorList>
            <person name="Hofstatter P.G."/>
            <person name="Thangavel G."/>
            <person name="Lux T."/>
            <person name="Neumann P."/>
            <person name="Vondrak T."/>
            <person name="Novak P."/>
            <person name="Zhang M."/>
            <person name="Costa L."/>
            <person name="Castellani M."/>
            <person name="Scott A."/>
            <person name="Toegelov H."/>
            <person name="Fuchs J."/>
            <person name="Mata-Sucre Y."/>
            <person name="Dias Y."/>
            <person name="Vanzela A.L.L."/>
            <person name="Huettel B."/>
            <person name="Almeida C.C.S."/>
            <person name="Simkova H."/>
            <person name="Souza G."/>
            <person name="Pedrosa-Harand A."/>
            <person name="Macas J."/>
            <person name="Mayer K.F.X."/>
            <person name="Houben A."/>
            <person name="Marques A."/>
        </authorList>
    </citation>
    <scope>NUCLEOTIDE SEQUENCE</scope>
    <source>
        <strain evidence="16">RhyBre1mFocal</strain>
    </source>
</reference>
<evidence type="ECO:0000256" key="3">
    <source>
        <dbReference type="ARBA" id="ARBA00022771"/>
    </source>
</evidence>
<dbReference type="PROSITE" id="PS51293">
    <property type="entry name" value="SANT"/>
    <property type="match status" value="1"/>
</dbReference>
<evidence type="ECO:0000256" key="8">
    <source>
        <dbReference type="ARBA" id="ARBA00023242"/>
    </source>
</evidence>
<evidence type="ECO:0000259" key="14">
    <source>
        <dbReference type="PROSITE" id="PS51141"/>
    </source>
</evidence>
<keyword evidence="6" id="KW-0238">DNA-binding</keyword>
<evidence type="ECO:0000256" key="2">
    <source>
        <dbReference type="ARBA" id="ARBA00022723"/>
    </source>
</evidence>
<accession>A0A9Q0HP40</accession>
<keyword evidence="10" id="KW-0175">Coiled coil</keyword>
<evidence type="ECO:0000256" key="9">
    <source>
        <dbReference type="PROSITE-ProRule" id="PRU00470"/>
    </source>
</evidence>
<keyword evidence="3 9" id="KW-0863">Zinc-finger</keyword>
<dbReference type="InterPro" id="IPR044817">
    <property type="entry name" value="SBP-like"/>
</dbReference>
<dbReference type="InterPro" id="IPR036893">
    <property type="entry name" value="SBP_sf"/>
</dbReference>
<keyword evidence="8" id="KW-0539">Nucleus</keyword>
<dbReference type="SUPFAM" id="SSF46689">
    <property type="entry name" value="Homeodomain-like"/>
    <property type="match status" value="2"/>
</dbReference>
<keyword evidence="7" id="KW-0804">Transcription</keyword>
<dbReference type="Pfam" id="PF16495">
    <property type="entry name" value="SWIRM-assoc_1"/>
    <property type="match status" value="1"/>
</dbReference>
<gene>
    <name evidence="16" type="ORF">LUZ63_009937</name>
</gene>
<dbReference type="InterPro" id="IPR032451">
    <property type="entry name" value="SMARCC_C"/>
</dbReference>
<evidence type="ECO:0008006" key="18">
    <source>
        <dbReference type="Google" id="ProtNLM"/>
    </source>
</evidence>